<dbReference type="Gene3D" id="2.160.20.20">
    <property type="match status" value="1"/>
</dbReference>
<proteinExistence type="predicted"/>
<dbReference type="Pfam" id="PF13229">
    <property type="entry name" value="Beta_helix"/>
    <property type="match status" value="1"/>
</dbReference>
<dbReference type="AlphaFoldDB" id="A0A024Q965"/>
<name>A0A024Q965_9BACI</name>
<keyword evidence="3" id="KW-1185">Reference proteome</keyword>
<dbReference type="RefSeq" id="WP_038243011.1">
    <property type="nucleotide sequence ID" value="NZ_BNER01000003.1"/>
</dbReference>
<reference evidence="2 3" key="1">
    <citation type="submission" date="2014-03" db="EMBL/GenBank/DDBJ databases">
        <authorList>
            <person name="Urmite Genomes U."/>
        </authorList>
    </citation>
    <scope>NUCLEOTIDE SEQUENCE [LARGE SCALE GENOMIC DNA]</scope>
    <source>
        <strain evidence="2 3">Vm-5</strain>
    </source>
</reference>
<comment type="caution">
    <text evidence="2">The sequence shown here is derived from an EMBL/GenBank/DDBJ whole genome shotgun (WGS) entry which is preliminary data.</text>
</comment>
<reference evidence="3" key="2">
    <citation type="submission" date="2014-05" db="EMBL/GenBank/DDBJ databases">
        <title>Draft genome sequence of Virgibacillus massiliensis Vm-5.</title>
        <authorList>
            <person name="Khelaifia S."/>
            <person name="Croce O."/>
            <person name="Lagier J.C."/>
            <person name="Raoult D."/>
        </authorList>
    </citation>
    <scope>NUCLEOTIDE SEQUENCE [LARGE SCALE GENOMIC DNA]</scope>
    <source>
        <strain evidence="3">Vm-5</strain>
    </source>
</reference>
<feature type="domain" description="Right handed beta helix" evidence="1">
    <location>
        <begin position="298"/>
        <end position="443"/>
    </location>
</feature>
<gene>
    <name evidence="2" type="ORF">BN990_01355</name>
</gene>
<accession>A0A024Q965</accession>
<evidence type="ECO:0000313" key="3">
    <source>
        <dbReference type="Proteomes" id="UP000028875"/>
    </source>
</evidence>
<dbReference type="Proteomes" id="UP000028875">
    <property type="component" value="Unassembled WGS sequence"/>
</dbReference>
<sequence>MGKKEINTLWDRESRNNINHNFEELYTKLNNIVGTISEEAVQQIIDSAKINWLAPVATKSELPSTANVGDAVMVRDNGAGVAEVYRYNGSDWELIQEFDPTAINELDSRLTTELANKASMQDITEINQTIDDKVNQRVEKQFADLIVNVPSDFENIQIAIDTLSQRRTNQGTTIKINLESGYELNDPIILSNGDYSQFEITSTDTEVNVGASFPSVDIDLLTLKNARGLVWNILVNGQAYCRNGLGVYNNSHLEVRAGKGFKYANQNNLYGRYGSIIFADDGIFTHGSQAGNSAEGWSGILAWGATIHAERADVSDSKTYGAQAAAGGSLSFRNGIANNCGRHGIRSTNAGSVDARDAQADNAGAYGIYARDAGILNANGISAKNAGVAGIMSYNASIIDAELAVVDGSETGVIADQNSKVNFFKGTALNCTDKGIKATRYGEVNGSESTVGNGILYGVVADIGGKVSFGSGRVTNCHAYGLYATGGSEIIAPLCTITDINHSGSLGHGVYSEKGSNIVVTESTVTGASGQDLRVNRGSTIHAHNCKTSSSADNHPVLSDTNATAFSSITSHFGIIWAQK</sequence>
<dbReference type="eggNOG" id="ENOG502ZCXN">
    <property type="taxonomic scope" value="Bacteria"/>
</dbReference>
<protein>
    <recommendedName>
        <fullName evidence="1">Right handed beta helix domain-containing protein</fullName>
    </recommendedName>
</protein>
<dbReference type="STRING" id="1462526.BN990_01355"/>
<organism evidence="2 3">
    <name type="scientific">Virgibacillus massiliensis</name>
    <dbReference type="NCBI Taxonomy" id="1462526"/>
    <lineage>
        <taxon>Bacteria</taxon>
        <taxon>Bacillati</taxon>
        <taxon>Bacillota</taxon>
        <taxon>Bacilli</taxon>
        <taxon>Bacillales</taxon>
        <taxon>Bacillaceae</taxon>
        <taxon>Virgibacillus</taxon>
    </lineage>
</organism>
<dbReference type="InterPro" id="IPR039448">
    <property type="entry name" value="Beta_helix"/>
</dbReference>
<dbReference type="InterPro" id="IPR012332">
    <property type="entry name" value="Autotransporter_pectin_lyase_C"/>
</dbReference>
<dbReference type="EMBL" id="CCDP010000001">
    <property type="protein sequence ID" value="CDQ39073.1"/>
    <property type="molecule type" value="Genomic_DNA"/>
</dbReference>
<dbReference type="OrthoDB" id="2587776at2"/>
<evidence type="ECO:0000313" key="2">
    <source>
        <dbReference type="EMBL" id="CDQ39073.1"/>
    </source>
</evidence>
<evidence type="ECO:0000259" key="1">
    <source>
        <dbReference type="Pfam" id="PF13229"/>
    </source>
</evidence>